<dbReference type="AlphaFoldDB" id="A0A0F3MRP3"/>
<evidence type="ECO:0000313" key="6">
    <source>
        <dbReference type="EMBL" id="KJV57269.1"/>
    </source>
</evidence>
<protein>
    <submittedName>
        <fullName evidence="6">ABC transporter family protein</fullName>
    </submittedName>
</protein>
<evidence type="ECO:0000256" key="3">
    <source>
        <dbReference type="ARBA" id="ARBA00024725"/>
    </source>
</evidence>
<dbReference type="InterPro" id="IPR003439">
    <property type="entry name" value="ABC_transporter-like_ATP-bd"/>
</dbReference>
<evidence type="ECO:0000259" key="5">
    <source>
        <dbReference type="PROSITE" id="PS50893"/>
    </source>
</evidence>
<dbReference type="Pfam" id="PF00005">
    <property type="entry name" value="ABC_tran"/>
    <property type="match status" value="1"/>
</dbReference>
<sequence>MLTINSLAMIYDSKLLFTDVNLNLNKGNKYSVVGANGTGKTTFLKLLTGEEEPSHGEVIIPKKLGVGWLKQDQFRYENTPIINVVIAGKKNLWQAICEKEELLAREILDDVSGSKLGELEQIIADNDGYIAEYIAGELLTSLGIKEEFHYQNLSVLSGGYKLRVLLAQSLFDNPDILLLDEPTNHLDINSICWLENYLKYSFKGVLVFISHDITFVNNLATHILDIDYGEIREYVGNYNKFIEQKQAITEQKLHELCYMERKVTKMKKFMEKFRAGTRAKQIKSREKLLEKLNYLISRNLLGLVLILILGKKYLLVK</sequence>
<keyword evidence="7" id="KW-1185">Reference proteome</keyword>
<dbReference type="PANTHER" id="PTHR42855:SF2">
    <property type="entry name" value="DRUG RESISTANCE ABC TRANSPORTER,ATP-BINDING PROTEIN"/>
    <property type="match status" value="1"/>
</dbReference>
<dbReference type="EMBL" id="LANP01000002">
    <property type="protein sequence ID" value="KJV57269.1"/>
    <property type="molecule type" value="Genomic_DNA"/>
</dbReference>
<dbReference type="GO" id="GO:0016887">
    <property type="term" value="F:ATP hydrolysis activity"/>
    <property type="evidence" value="ECO:0007669"/>
    <property type="project" value="InterPro"/>
</dbReference>
<dbReference type="InterPro" id="IPR051309">
    <property type="entry name" value="ABCF_ATPase"/>
</dbReference>
<dbReference type="Gene3D" id="3.40.50.300">
    <property type="entry name" value="P-loop containing nucleotide triphosphate hydrolases"/>
    <property type="match status" value="1"/>
</dbReference>
<dbReference type="InterPro" id="IPR027417">
    <property type="entry name" value="P-loop_NTPase"/>
</dbReference>
<reference evidence="6 7" key="1">
    <citation type="submission" date="2015-02" db="EMBL/GenBank/DDBJ databases">
        <title>Genome Sequencing of Rickettsiales.</title>
        <authorList>
            <person name="Daugherty S.C."/>
            <person name="Su Q."/>
            <person name="Abolude K."/>
            <person name="Beier-Sexton M."/>
            <person name="Carlyon J.A."/>
            <person name="Carter R."/>
            <person name="Day N.P."/>
            <person name="Dumler S.J."/>
            <person name="Dyachenko V."/>
            <person name="Godinez A."/>
            <person name="Kurtti T.J."/>
            <person name="Lichay M."/>
            <person name="Mullins K.E."/>
            <person name="Ott S."/>
            <person name="Pappas-Brown V."/>
            <person name="Paris D.H."/>
            <person name="Patel P."/>
            <person name="Richards A.L."/>
            <person name="Sadzewicz L."/>
            <person name="Sears K."/>
            <person name="Seidman D."/>
            <person name="Sengamalay N."/>
            <person name="Stenos J."/>
            <person name="Tallon L.J."/>
            <person name="Vincent G."/>
            <person name="Fraser C.M."/>
            <person name="Munderloh U."/>
            <person name="Dunning-Hotopp J.C."/>
        </authorList>
    </citation>
    <scope>NUCLEOTIDE SEQUENCE [LARGE SCALE GENOMIC DNA]</scope>
    <source>
        <strain evidence="6 7">Fuller</strain>
    </source>
</reference>
<keyword evidence="4" id="KW-0812">Transmembrane</keyword>
<dbReference type="PROSITE" id="PS50893">
    <property type="entry name" value="ABC_TRANSPORTER_2"/>
    <property type="match status" value="1"/>
</dbReference>
<feature type="domain" description="ABC transporter" evidence="5">
    <location>
        <begin position="2"/>
        <end position="253"/>
    </location>
</feature>
<evidence type="ECO:0000256" key="1">
    <source>
        <dbReference type="ARBA" id="ARBA00022741"/>
    </source>
</evidence>
<dbReference type="FunFam" id="3.40.50.300:FF:000011">
    <property type="entry name" value="Putative ABC transporter ATP-binding component"/>
    <property type="match status" value="1"/>
</dbReference>
<comment type="caution">
    <text evidence="6">The sequence shown here is derived from an EMBL/GenBank/DDBJ whole genome shotgun (WGS) entry which is preliminary data.</text>
</comment>
<dbReference type="RefSeq" id="WP_232296893.1">
    <property type="nucleotide sequence ID" value="NZ_LANP01000002.1"/>
</dbReference>
<name>A0A0F3MRP3_9RICK</name>
<dbReference type="SUPFAM" id="SSF52540">
    <property type="entry name" value="P-loop containing nucleoside triphosphate hydrolases"/>
    <property type="match status" value="1"/>
</dbReference>
<gene>
    <name evidence="6" type="ORF">OCHUTO_0152</name>
</gene>
<keyword evidence="4" id="KW-0472">Membrane</keyword>
<evidence type="ECO:0000256" key="2">
    <source>
        <dbReference type="ARBA" id="ARBA00022840"/>
    </source>
</evidence>
<dbReference type="InterPro" id="IPR003593">
    <property type="entry name" value="AAA+_ATPase"/>
</dbReference>
<accession>A0A0F3MRP3</accession>
<keyword evidence="1" id="KW-0547">Nucleotide-binding</keyword>
<evidence type="ECO:0000256" key="4">
    <source>
        <dbReference type="SAM" id="Phobius"/>
    </source>
</evidence>
<dbReference type="InterPro" id="IPR032781">
    <property type="entry name" value="ABC_tran_Xtn"/>
</dbReference>
<dbReference type="SMART" id="SM00382">
    <property type="entry name" value="AAA"/>
    <property type="match status" value="1"/>
</dbReference>
<organism evidence="6 7">
    <name type="scientific">Orientia chuto str. Dubai</name>
    <dbReference type="NCBI Taxonomy" id="1359168"/>
    <lineage>
        <taxon>Bacteria</taxon>
        <taxon>Pseudomonadati</taxon>
        <taxon>Pseudomonadota</taxon>
        <taxon>Alphaproteobacteria</taxon>
        <taxon>Rickettsiales</taxon>
        <taxon>Rickettsiaceae</taxon>
        <taxon>Rickettsieae</taxon>
        <taxon>Orientia</taxon>
    </lineage>
</organism>
<dbReference type="GO" id="GO:0005524">
    <property type="term" value="F:ATP binding"/>
    <property type="evidence" value="ECO:0007669"/>
    <property type="project" value="UniProtKB-KW"/>
</dbReference>
<dbReference type="Proteomes" id="UP000033616">
    <property type="component" value="Unassembled WGS sequence"/>
</dbReference>
<comment type="function">
    <text evidence="3">Part of an ABC transporter complex. Transmembrane domains (TMD) form a pore in the inner membrane and the ATP-binding domain (NBD) is responsible for energy generation.</text>
</comment>
<dbReference type="PANTHER" id="PTHR42855">
    <property type="entry name" value="ABC TRANSPORTER ATP-BINDING SUBUNIT"/>
    <property type="match status" value="1"/>
</dbReference>
<feature type="transmembrane region" description="Helical" evidence="4">
    <location>
        <begin position="292"/>
        <end position="310"/>
    </location>
</feature>
<keyword evidence="4" id="KW-1133">Transmembrane helix</keyword>
<evidence type="ECO:0000313" key="7">
    <source>
        <dbReference type="Proteomes" id="UP000033616"/>
    </source>
</evidence>
<dbReference type="STRING" id="1359168.OCHUTO_0152"/>
<dbReference type="Pfam" id="PF12848">
    <property type="entry name" value="ABC_tran_Xtn"/>
    <property type="match status" value="1"/>
</dbReference>
<keyword evidence="2" id="KW-0067">ATP-binding</keyword>
<proteinExistence type="predicted"/>
<dbReference type="PATRIC" id="fig|1359168.3.peg.528"/>
<dbReference type="CDD" id="cd03221">
    <property type="entry name" value="ABCF_EF-3"/>
    <property type="match status" value="1"/>
</dbReference>